<feature type="region of interest" description="Disordered" evidence="1">
    <location>
        <begin position="211"/>
        <end position="235"/>
    </location>
</feature>
<dbReference type="Gene3D" id="2.50.20.20">
    <property type="match status" value="1"/>
</dbReference>
<proteinExistence type="predicted"/>
<feature type="compositionally biased region" description="Acidic residues" evidence="1">
    <location>
        <begin position="216"/>
        <end position="230"/>
    </location>
</feature>
<protein>
    <submittedName>
        <fullName evidence="2">Uncharacterized protein</fullName>
    </submittedName>
</protein>
<dbReference type="Proteomes" id="UP001149411">
    <property type="component" value="Unassembled WGS sequence"/>
</dbReference>
<dbReference type="RefSeq" id="WP_266087110.1">
    <property type="nucleotide sequence ID" value="NZ_RKLV01000006.1"/>
</dbReference>
<evidence type="ECO:0000313" key="3">
    <source>
        <dbReference type="Proteomes" id="UP001149411"/>
    </source>
</evidence>
<keyword evidence="3" id="KW-1185">Reference proteome</keyword>
<accession>A0A9Q4GIR8</accession>
<evidence type="ECO:0000313" key="2">
    <source>
        <dbReference type="EMBL" id="MCX2819113.1"/>
    </source>
</evidence>
<comment type="caution">
    <text evidence="2">The sequence shown here is derived from an EMBL/GenBank/DDBJ whole genome shotgun (WGS) entry which is preliminary data.</text>
</comment>
<dbReference type="AlphaFoldDB" id="A0A9Q4GIR8"/>
<gene>
    <name evidence="2" type="ORF">EGH25_07075</name>
</gene>
<dbReference type="PROSITE" id="PS51257">
    <property type="entry name" value="PROKAR_LIPOPROTEIN"/>
    <property type="match status" value="1"/>
</dbReference>
<organism evidence="2 3">
    <name type="scientific">Halorutilus salinus</name>
    <dbReference type="NCBI Taxonomy" id="2487751"/>
    <lineage>
        <taxon>Archaea</taxon>
        <taxon>Methanobacteriati</taxon>
        <taxon>Methanobacteriota</taxon>
        <taxon>Stenosarchaea group</taxon>
        <taxon>Halobacteria</taxon>
        <taxon>Halorutilales</taxon>
        <taxon>Halorutilaceae</taxon>
        <taxon>Halorutilus</taxon>
    </lineage>
</organism>
<name>A0A9Q4GIR8_9EURY</name>
<reference evidence="2" key="1">
    <citation type="submission" date="2022-09" db="EMBL/GenBank/DDBJ databases">
        <title>Haloadaptaus new haloarchaeum isolated from saline soil.</title>
        <authorList>
            <person name="Duran-Viseras A."/>
            <person name="Sanchez-Porro C."/>
            <person name="Ventosa A."/>
        </authorList>
    </citation>
    <scope>NUCLEOTIDE SEQUENCE</scope>
    <source>
        <strain evidence="2">F3-133</strain>
    </source>
</reference>
<dbReference type="EMBL" id="RKLV01000006">
    <property type="protein sequence ID" value="MCX2819113.1"/>
    <property type="molecule type" value="Genomic_DNA"/>
</dbReference>
<evidence type="ECO:0000256" key="1">
    <source>
        <dbReference type="SAM" id="MobiDB-lite"/>
    </source>
</evidence>
<sequence length="300" mass="32569">MRRITFVLVLLVGLAGVTGCLGGEVDTIDADISPDAEPAETNETGDEILASGLSSTEDVDSYTVESRNGFAFGASQFFNANVSMESNSRFSTAEQESIIDTEGVTDFSFLGLLDNTTEFETTVYSEGNTTRRRTVENGNATGWSEADANYSLTETVFGTDALSWMRNGTEAELLGEERVNGVDTYALRINVTRETYRNIFMHSTAAVGLSAGGVEDSQESEQPEEPEDGEFNITDETAPEVYLWVDKETRRPARFAYLFTADSSNGSAEGDGGGLNAAFSMLYEADYSYEEVEVEPPEGL</sequence>